<protein>
    <submittedName>
        <fullName evidence="2">Uncharacterized protein</fullName>
    </submittedName>
</protein>
<gene>
    <name evidence="2" type="ORF">BLX24_21275</name>
</gene>
<keyword evidence="3" id="KW-1185">Reference proteome</keyword>
<dbReference type="EMBL" id="MORL01000015">
    <property type="protein sequence ID" value="OIN57092.1"/>
    <property type="molecule type" value="Genomic_DNA"/>
</dbReference>
<dbReference type="PROSITE" id="PS51257">
    <property type="entry name" value="PROKAR_LIPOPROTEIN"/>
    <property type="match status" value="1"/>
</dbReference>
<dbReference type="RefSeq" id="WP_071505228.1">
    <property type="nucleotide sequence ID" value="NZ_MORL01000015.1"/>
</dbReference>
<keyword evidence="1" id="KW-0732">Signal</keyword>
<dbReference type="Proteomes" id="UP000181790">
    <property type="component" value="Unassembled WGS sequence"/>
</dbReference>
<dbReference type="OrthoDB" id="980982at2"/>
<name>A0A1S2VEF4_9BACT</name>
<comment type="caution">
    <text evidence="2">The sequence shown here is derived from an EMBL/GenBank/DDBJ whole genome shotgun (WGS) entry which is preliminary data.</text>
</comment>
<dbReference type="AlphaFoldDB" id="A0A1S2VEF4"/>
<evidence type="ECO:0000313" key="3">
    <source>
        <dbReference type="Proteomes" id="UP000181790"/>
    </source>
</evidence>
<feature type="chain" id="PRO_5010189596" evidence="1">
    <location>
        <begin position="24"/>
        <end position="184"/>
    </location>
</feature>
<sequence>MQRQLIQCGFLLASLTLMLTACWNEPNFSDVPAISYKAIDKITLPASEDRRTPRRDSVIITIGFQDGTGDLGEDVGKADSTRLRTVFAKETWGNYRITAYRLNNTTSTYEELPLAVNAKLFFPRLTKEGQRGPIEGTLDFRQNFTYSNSSVITPVKFTIKIRDRKLQESTIIETDTVHVPLLLR</sequence>
<organism evidence="2 3">
    <name type="scientific">Arsenicibacter rosenii</name>
    <dbReference type="NCBI Taxonomy" id="1750698"/>
    <lineage>
        <taxon>Bacteria</taxon>
        <taxon>Pseudomonadati</taxon>
        <taxon>Bacteroidota</taxon>
        <taxon>Cytophagia</taxon>
        <taxon>Cytophagales</taxon>
        <taxon>Spirosomataceae</taxon>
        <taxon>Arsenicibacter</taxon>
    </lineage>
</organism>
<reference evidence="2 3" key="1">
    <citation type="submission" date="2016-10" db="EMBL/GenBank/DDBJ databases">
        <title>Arsenicibacter rosenii gen. nov., sp. nov., an efficient arsenic-methylating bacterium isolated from an arsenic-contaminated paddy soil.</title>
        <authorList>
            <person name="Huang K."/>
        </authorList>
    </citation>
    <scope>NUCLEOTIDE SEQUENCE [LARGE SCALE GENOMIC DNA]</scope>
    <source>
        <strain evidence="2 3">SM-1</strain>
    </source>
</reference>
<proteinExistence type="predicted"/>
<accession>A0A1S2VEF4</accession>
<feature type="signal peptide" evidence="1">
    <location>
        <begin position="1"/>
        <end position="23"/>
    </location>
</feature>
<evidence type="ECO:0000313" key="2">
    <source>
        <dbReference type="EMBL" id="OIN57092.1"/>
    </source>
</evidence>
<evidence type="ECO:0000256" key="1">
    <source>
        <dbReference type="SAM" id="SignalP"/>
    </source>
</evidence>